<name>A0A0L6VVJ7_9BASI</name>
<feature type="compositionally biased region" description="Polar residues" evidence="1">
    <location>
        <begin position="1"/>
        <end position="10"/>
    </location>
</feature>
<evidence type="ECO:0000313" key="2">
    <source>
        <dbReference type="EMBL" id="KNZ64637.1"/>
    </source>
</evidence>
<gene>
    <name evidence="2" type="ORF">VP01_1008g5</name>
</gene>
<dbReference type="EMBL" id="LAVV01000099">
    <property type="protein sequence ID" value="KNZ64637.1"/>
    <property type="molecule type" value="Genomic_DNA"/>
</dbReference>
<evidence type="ECO:0000313" key="3">
    <source>
        <dbReference type="Proteomes" id="UP000037035"/>
    </source>
</evidence>
<protein>
    <submittedName>
        <fullName evidence="2">Uncharacterized protein</fullName>
    </submittedName>
</protein>
<comment type="caution">
    <text evidence="2">The sequence shown here is derived from an EMBL/GenBank/DDBJ whole genome shotgun (WGS) entry which is preliminary data.</text>
</comment>
<proteinExistence type="predicted"/>
<dbReference type="AlphaFoldDB" id="A0A0L6VVJ7"/>
<keyword evidence="3" id="KW-1185">Reference proteome</keyword>
<feature type="region of interest" description="Disordered" evidence="1">
    <location>
        <begin position="1"/>
        <end position="32"/>
    </location>
</feature>
<sequence length="243" mass="27264">MIPHSLNKSSCLHPIQPPSRPTEDAKSSSSEVPLANPFPLPFINKSSNFYSQFLRPIVFQNLQYNTPGHPSSIISRHLPWILLPNQLKHLLKLNSSANQSNTSRPWNLYSPMTPTSINGRETSTWSSAYALTIRGFQTTQPNILCFNLLDCLVDLKISSPLTDVQSLQLLFNKISQLFNNLGKLNTSLTPLVESLFLQILVPAPLNMSRSQLFQYISIQLVEICESLVDISLTHELYTSLVST</sequence>
<dbReference type="Proteomes" id="UP000037035">
    <property type="component" value="Unassembled WGS sequence"/>
</dbReference>
<dbReference type="VEuPathDB" id="FungiDB:VP01_1008g5"/>
<reference evidence="2 3" key="1">
    <citation type="submission" date="2015-08" db="EMBL/GenBank/DDBJ databases">
        <title>Next Generation Sequencing and Analysis of the Genome of Puccinia sorghi L Schw, the Causal Agent of Maize Common Rust.</title>
        <authorList>
            <person name="Rochi L."/>
            <person name="Burguener G."/>
            <person name="Darino M."/>
            <person name="Turjanski A."/>
            <person name="Kreff E."/>
            <person name="Dieguez M.J."/>
            <person name="Sacco F."/>
        </authorList>
    </citation>
    <scope>NUCLEOTIDE SEQUENCE [LARGE SCALE GENOMIC DNA]</scope>
    <source>
        <strain evidence="2 3">RO10H11247</strain>
    </source>
</reference>
<evidence type="ECO:0000256" key="1">
    <source>
        <dbReference type="SAM" id="MobiDB-lite"/>
    </source>
</evidence>
<accession>A0A0L6VVJ7</accession>
<organism evidence="2 3">
    <name type="scientific">Puccinia sorghi</name>
    <dbReference type="NCBI Taxonomy" id="27349"/>
    <lineage>
        <taxon>Eukaryota</taxon>
        <taxon>Fungi</taxon>
        <taxon>Dikarya</taxon>
        <taxon>Basidiomycota</taxon>
        <taxon>Pucciniomycotina</taxon>
        <taxon>Pucciniomycetes</taxon>
        <taxon>Pucciniales</taxon>
        <taxon>Pucciniaceae</taxon>
        <taxon>Puccinia</taxon>
    </lineage>
</organism>